<comment type="subcellular location">
    <subcellularLocation>
        <location evidence="1">Endomembrane system</location>
        <topology evidence="1">Multi-pass membrane protein</topology>
    </subcellularLocation>
</comment>
<dbReference type="Proteomes" id="UP001499954">
    <property type="component" value="Unassembled WGS sequence"/>
</dbReference>
<evidence type="ECO:0000313" key="8">
    <source>
        <dbReference type="Proteomes" id="UP001499954"/>
    </source>
</evidence>
<keyword evidence="4 5" id="KW-0472">Membrane</keyword>
<dbReference type="EMBL" id="BAAAMK010000002">
    <property type="protein sequence ID" value="GAA1947582.1"/>
    <property type="molecule type" value="Genomic_DNA"/>
</dbReference>
<feature type="transmembrane region" description="Helical" evidence="5">
    <location>
        <begin position="94"/>
        <end position="116"/>
    </location>
</feature>
<evidence type="ECO:0000256" key="1">
    <source>
        <dbReference type="ARBA" id="ARBA00004127"/>
    </source>
</evidence>
<sequence>MRKPNWQSEGEDPDYRFTLANERTFLAWIRTALALLAGGVLLFEFAQQIGPRVVVLILALGLAVVAAVLGGLSYVRWRGNEIAMRTGRPLPRSLAIPLLSTIALLAAAVIAVLILVSG</sequence>
<protein>
    <recommendedName>
        <fullName evidence="6">DUF202 domain-containing protein</fullName>
    </recommendedName>
</protein>
<evidence type="ECO:0000313" key="7">
    <source>
        <dbReference type="EMBL" id="GAA1947582.1"/>
    </source>
</evidence>
<comment type="caution">
    <text evidence="7">The sequence shown here is derived from an EMBL/GenBank/DDBJ whole genome shotgun (WGS) entry which is preliminary data.</text>
</comment>
<name>A0ABP5BPT8_9MICO</name>
<feature type="domain" description="DUF202" evidence="6">
    <location>
        <begin position="16"/>
        <end position="80"/>
    </location>
</feature>
<evidence type="ECO:0000256" key="4">
    <source>
        <dbReference type="ARBA" id="ARBA00023136"/>
    </source>
</evidence>
<gene>
    <name evidence="7" type="ORF">GCM10009717_12410</name>
</gene>
<keyword evidence="2 5" id="KW-0812">Transmembrane</keyword>
<evidence type="ECO:0000256" key="2">
    <source>
        <dbReference type="ARBA" id="ARBA00022692"/>
    </source>
</evidence>
<evidence type="ECO:0000256" key="3">
    <source>
        <dbReference type="ARBA" id="ARBA00022989"/>
    </source>
</evidence>
<dbReference type="Pfam" id="PF02656">
    <property type="entry name" value="DUF202"/>
    <property type="match status" value="1"/>
</dbReference>
<feature type="transmembrane region" description="Helical" evidence="5">
    <location>
        <begin position="25"/>
        <end position="46"/>
    </location>
</feature>
<keyword evidence="3 5" id="KW-1133">Transmembrane helix</keyword>
<keyword evidence="8" id="KW-1185">Reference proteome</keyword>
<reference evidence="8" key="1">
    <citation type="journal article" date="2019" name="Int. J. Syst. Evol. Microbiol.">
        <title>The Global Catalogue of Microorganisms (GCM) 10K type strain sequencing project: providing services to taxonomists for standard genome sequencing and annotation.</title>
        <authorList>
            <consortium name="The Broad Institute Genomics Platform"/>
            <consortium name="The Broad Institute Genome Sequencing Center for Infectious Disease"/>
            <person name="Wu L."/>
            <person name="Ma J."/>
        </authorList>
    </citation>
    <scope>NUCLEOTIDE SEQUENCE [LARGE SCALE GENOMIC DNA]</scope>
    <source>
        <strain evidence="8">JCM 13584</strain>
    </source>
</reference>
<feature type="transmembrane region" description="Helical" evidence="5">
    <location>
        <begin position="53"/>
        <end position="74"/>
    </location>
</feature>
<dbReference type="RefSeq" id="WP_157413400.1">
    <property type="nucleotide sequence ID" value="NZ_BAAAMK010000002.1"/>
</dbReference>
<organism evidence="7 8">
    <name type="scientific">Agromyces allii</name>
    <dbReference type="NCBI Taxonomy" id="393607"/>
    <lineage>
        <taxon>Bacteria</taxon>
        <taxon>Bacillati</taxon>
        <taxon>Actinomycetota</taxon>
        <taxon>Actinomycetes</taxon>
        <taxon>Micrococcales</taxon>
        <taxon>Microbacteriaceae</taxon>
        <taxon>Agromyces</taxon>
    </lineage>
</organism>
<dbReference type="InterPro" id="IPR003807">
    <property type="entry name" value="DUF202"/>
</dbReference>
<accession>A0ABP5BPT8</accession>
<evidence type="ECO:0000256" key="5">
    <source>
        <dbReference type="SAM" id="Phobius"/>
    </source>
</evidence>
<evidence type="ECO:0000259" key="6">
    <source>
        <dbReference type="Pfam" id="PF02656"/>
    </source>
</evidence>
<proteinExistence type="predicted"/>